<evidence type="ECO:0000313" key="6">
    <source>
        <dbReference type="EMBL" id="OJJ52290.1"/>
    </source>
</evidence>
<dbReference type="EMBL" id="KV878603">
    <property type="protein sequence ID" value="OJJ52290.1"/>
    <property type="molecule type" value="Genomic_DNA"/>
</dbReference>
<name>A0A1L9SYM6_9EURO</name>
<dbReference type="RefSeq" id="XP_040696096.1">
    <property type="nucleotide sequence ID" value="XM_040843302.1"/>
</dbReference>
<reference evidence="7" key="1">
    <citation type="journal article" date="2017" name="Genome Biol.">
        <title>Comparative genomics reveals high biological diversity and specific adaptations in the industrially and medically important fungal genus Aspergillus.</title>
        <authorList>
            <person name="de Vries R.P."/>
            <person name="Riley R."/>
            <person name="Wiebenga A."/>
            <person name="Aguilar-Osorio G."/>
            <person name="Amillis S."/>
            <person name="Uchima C.A."/>
            <person name="Anderluh G."/>
            <person name="Asadollahi M."/>
            <person name="Askin M."/>
            <person name="Barry K."/>
            <person name="Battaglia E."/>
            <person name="Bayram O."/>
            <person name="Benocci T."/>
            <person name="Braus-Stromeyer S.A."/>
            <person name="Caldana C."/>
            <person name="Canovas D."/>
            <person name="Cerqueira G.C."/>
            <person name="Chen F."/>
            <person name="Chen W."/>
            <person name="Choi C."/>
            <person name="Clum A."/>
            <person name="Dos Santos R.A."/>
            <person name="Damasio A.R."/>
            <person name="Diallinas G."/>
            <person name="Emri T."/>
            <person name="Fekete E."/>
            <person name="Flipphi M."/>
            <person name="Freyberg S."/>
            <person name="Gallo A."/>
            <person name="Gournas C."/>
            <person name="Habgood R."/>
            <person name="Hainaut M."/>
            <person name="Harispe M.L."/>
            <person name="Henrissat B."/>
            <person name="Hilden K.S."/>
            <person name="Hope R."/>
            <person name="Hossain A."/>
            <person name="Karabika E."/>
            <person name="Karaffa L."/>
            <person name="Karanyi Z."/>
            <person name="Krasevec N."/>
            <person name="Kuo A."/>
            <person name="Kusch H."/>
            <person name="LaButti K."/>
            <person name="Lagendijk E.L."/>
            <person name="Lapidus A."/>
            <person name="Levasseur A."/>
            <person name="Lindquist E."/>
            <person name="Lipzen A."/>
            <person name="Logrieco A.F."/>
            <person name="MacCabe A."/>
            <person name="Maekelae M.R."/>
            <person name="Malavazi I."/>
            <person name="Melin P."/>
            <person name="Meyer V."/>
            <person name="Mielnichuk N."/>
            <person name="Miskei M."/>
            <person name="Molnar A.P."/>
            <person name="Mule G."/>
            <person name="Ngan C.Y."/>
            <person name="Orejas M."/>
            <person name="Orosz E."/>
            <person name="Ouedraogo J.P."/>
            <person name="Overkamp K.M."/>
            <person name="Park H.-S."/>
            <person name="Perrone G."/>
            <person name="Piumi F."/>
            <person name="Punt P.J."/>
            <person name="Ram A.F."/>
            <person name="Ramon A."/>
            <person name="Rauscher S."/>
            <person name="Record E."/>
            <person name="Riano-Pachon D.M."/>
            <person name="Robert V."/>
            <person name="Roehrig J."/>
            <person name="Ruller R."/>
            <person name="Salamov A."/>
            <person name="Salih N.S."/>
            <person name="Samson R.A."/>
            <person name="Sandor E."/>
            <person name="Sanguinetti M."/>
            <person name="Schuetze T."/>
            <person name="Sepcic K."/>
            <person name="Shelest E."/>
            <person name="Sherlock G."/>
            <person name="Sophianopoulou V."/>
            <person name="Squina F.M."/>
            <person name="Sun H."/>
            <person name="Susca A."/>
            <person name="Todd R.B."/>
            <person name="Tsang A."/>
            <person name="Unkles S.E."/>
            <person name="van de Wiele N."/>
            <person name="van Rossen-Uffink D."/>
            <person name="Oliveira J.V."/>
            <person name="Vesth T.C."/>
            <person name="Visser J."/>
            <person name="Yu J.-H."/>
            <person name="Zhou M."/>
            <person name="Andersen M.R."/>
            <person name="Archer D.B."/>
            <person name="Baker S.E."/>
            <person name="Benoit I."/>
            <person name="Brakhage A.A."/>
            <person name="Braus G.H."/>
            <person name="Fischer R."/>
            <person name="Frisvad J.C."/>
            <person name="Goldman G.H."/>
            <person name="Houbraken J."/>
            <person name="Oakley B."/>
            <person name="Pocsi I."/>
            <person name="Scazzocchio C."/>
            <person name="Seiboth B."/>
            <person name="vanKuyk P.A."/>
            <person name="Wortman J."/>
            <person name="Dyer P.S."/>
            <person name="Grigoriev I.V."/>
        </authorList>
    </citation>
    <scope>NUCLEOTIDE SEQUENCE [LARGE SCALE GENOMIC DNA]</scope>
    <source>
        <strain evidence="7">CBS 593.65</strain>
    </source>
</reference>
<dbReference type="GO" id="GO:0035529">
    <property type="term" value="F:NADH pyrophosphatase activity"/>
    <property type="evidence" value="ECO:0007669"/>
    <property type="project" value="TreeGrafter"/>
</dbReference>
<evidence type="ECO:0000256" key="4">
    <source>
        <dbReference type="ARBA" id="ARBA00022842"/>
    </source>
</evidence>
<dbReference type="PROSITE" id="PS51462">
    <property type="entry name" value="NUDIX"/>
    <property type="match status" value="1"/>
</dbReference>
<dbReference type="GeneID" id="63759375"/>
<accession>A0A1L9SYM6</accession>
<dbReference type="InterPro" id="IPR000086">
    <property type="entry name" value="NUDIX_hydrolase_dom"/>
</dbReference>
<dbReference type="InterPro" id="IPR050241">
    <property type="entry name" value="NAD-cap_RNA_hydrolase_NudC"/>
</dbReference>
<feature type="domain" description="Nudix hydrolase" evidence="5">
    <location>
        <begin position="34"/>
        <end position="203"/>
    </location>
</feature>
<keyword evidence="2" id="KW-0479">Metal-binding</keyword>
<evidence type="ECO:0000256" key="2">
    <source>
        <dbReference type="ARBA" id="ARBA00022723"/>
    </source>
</evidence>
<protein>
    <recommendedName>
        <fullName evidence="5">Nudix hydrolase domain-containing protein</fullName>
    </recommendedName>
</protein>
<keyword evidence="4" id="KW-0460">Magnesium</keyword>
<dbReference type="STRING" id="1036612.A0A1L9SYM6"/>
<dbReference type="GO" id="GO:0046872">
    <property type="term" value="F:metal ion binding"/>
    <property type="evidence" value="ECO:0007669"/>
    <property type="project" value="UniProtKB-KW"/>
</dbReference>
<evidence type="ECO:0000259" key="5">
    <source>
        <dbReference type="PROSITE" id="PS51462"/>
    </source>
</evidence>
<dbReference type="AlphaFoldDB" id="A0A1L9SYM6"/>
<comment type="cofactor">
    <cofactor evidence="1">
        <name>Mg(2+)</name>
        <dbReference type="ChEBI" id="CHEBI:18420"/>
    </cofactor>
</comment>
<evidence type="ECO:0000256" key="3">
    <source>
        <dbReference type="ARBA" id="ARBA00022801"/>
    </source>
</evidence>
<dbReference type="Gene3D" id="3.90.79.10">
    <property type="entry name" value="Nucleoside Triphosphate Pyrophosphohydrolase"/>
    <property type="match status" value="1"/>
</dbReference>
<proteinExistence type="predicted"/>
<dbReference type="InterPro" id="IPR015797">
    <property type="entry name" value="NUDIX_hydrolase-like_dom_sf"/>
</dbReference>
<evidence type="ECO:0000313" key="7">
    <source>
        <dbReference type="Proteomes" id="UP000184356"/>
    </source>
</evidence>
<evidence type="ECO:0000256" key="1">
    <source>
        <dbReference type="ARBA" id="ARBA00001946"/>
    </source>
</evidence>
<keyword evidence="7" id="KW-1185">Reference proteome</keyword>
<sequence length="215" mass="23917">MNSKADYSTFEVASRLKEEFHIPFNAFRAANAKYDHFVVGSLIFYRITTNRGKDGNEGEECLPAPCVLLLQRAMTDAFGGLWEIPGGSAESGDQTILEGGARETYEEAGLLVTKFVIDVGTEEWKNKQRGMVGKFAFIVEARPAEYNGLWTDEDGAVAPDLRKHLRLNPTEHQDSAWATEEEIMEGKYELHGDQAQATILAGFNILRENPGLVML</sequence>
<organism evidence="6 7">
    <name type="scientific">Aspergillus sydowii CBS 593.65</name>
    <dbReference type="NCBI Taxonomy" id="1036612"/>
    <lineage>
        <taxon>Eukaryota</taxon>
        <taxon>Fungi</taxon>
        <taxon>Dikarya</taxon>
        <taxon>Ascomycota</taxon>
        <taxon>Pezizomycotina</taxon>
        <taxon>Eurotiomycetes</taxon>
        <taxon>Eurotiomycetidae</taxon>
        <taxon>Eurotiales</taxon>
        <taxon>Aspergillaceae</taxon>
        <taxon>Aspergillus</taxon>
        <taxon>Aspergillus subgen. Nidulantes</taxon>
    </lineage>
</organism>
<dbReference type="PANTHER" id="PTHR42904">
    <property type="entry name" value="NUDIX HYDROLASE, NUDC SUBFAMILY"/>
    <property type="match status" value="1"/>
</dbReference>
<gene>
    <name evidence="6" type="ORF">ASPSYDRAFT_164953</name>
</gene>
<dbReference type="Pfam" id="PF00293">
    <property type="entry name" value="NUDIX"/>
    <property type="match status" value="1"/>
</dbReference>
<dbReference type="GO" id="GO:0005777">
    <property type="term" value="C:peroxisome"/>
    <property type="evidence" value="ECO:0007669"/>
    <property type="project" value="TreeGrafter"/>
</dbReference>
<dbReference type="GO" id="GO:0019677">
    <property type="term" value="P:NAD+ catabolic process"/>
    <property type="evidence" value="ECO:0007669"/>
    <property type="project" value="TreeGrafter"/>
</dbReference>
<dbReference type="GO" id="GO:0005829">
    <property type="term" value="C:cytosol"/>
    <property type="evidence" value="ECO:0007669"/>
    <property type="project" value="TreeGrafter"/>
</dbReference>
<dbReference type="SUPFAM" id="SSF55811">
    <property type="entry name" value="Nudix"/>
    <property type="match status" value="1"/>
</dbReference>
<dbReference type="CDD" id="cd02883">
    <property type="entry name" value="NUDIX_Hydrolase"/>
    <property type="match status" value="1"/>
</dbReference>
<keyword evidence="3" id="KW-0378">Hydrolase</keyword>
<dbReference type="PANTHER" id="PTHR42904:SF1">
    <property type="entry name" value="NUCLEOSIDE DIPHOSPHATE-LINKED MOIETY X MOTIF 17"/>
    <property type="match status" value="1"/>
</dbReference>
<dbReference type="GO" id="GO:0006742">
    <property type="term" value="P:NADP+ catabolic process"/>
    <property type="evidence" value="ECO:0007669"/>
    <property type="project" value="TreeGrafter"/>
</dbReference>
<dbReference type="OrthoDB" id="276276at2759"/>
<dbReference type="VEuPathDB" id="FungiDB:ASPSYDRAFT_164953"/>
<dbReference type="Proteomes" id="UP000184356">
    <property type="component" value="Unassembled WGS sequence"/>
</dbReference>